<dbReference type="SUPFAM" id="SSF81321">
    <property type="entry name" value="Family A G protein-coupled receptor-like"/>
    <property type="match status" value="1"/>
</dbReference>
<evidence type="ECO:0008006" key="4">
    <source>
        <dbReference type="Google" id="ProtNLM"/>
    </source>
</evidence>
<dbReference type="InterPro" id="IPR019422">
    <property type="entry name" value="7TM_GPCR_serpentine_rcpt_Srh"/>
</dbReference>
<keyword evidence="1" id="KW-0472">Membrane</keyword>
<organism evidence="2 3">
    <name type="scientific">Steinernema carpocapsae</name>
    <name type="common">Entomopathogenic nematode</name>
    <dbReference type="NCBI Taxonomy" id="34508"/>
    <lineage>
        <taxon>Eukaryota</taxon>
        <taxon>Metazoa</taxon>
        <taxon>Ecdysozoa</taxon>
        <taxon>Nematoda</taxon>
        <taxon>Chromadorea</taxon>
        <taxon>Rhabditida</taxon>
        <taxon>Tylenchina</taxon>
        <taxon>Panagrolaimomorpha</taxon>
        <taxon>Strongyloidoidea</taxon>
        <taxon>Steinernematidae</taxon>
        <taxon>Steinernema</taxon>
    </lineage>
</organism>
<keyword evidence="3" id="KW-1185">Reference proteome</keyword>
<name>A0A4U5ML74_STECR</name>
<dbReference type="AlphaFoldDB" id="A0A4U5ML74"/>
<proteinExistence type="predicted"/>
<dbReference type="OrthoDB" id="5858623at2759"/>
<reference evidence="2 3" key="1">
    <citation type="journal article" date="2015" name="Genome Biol.">
        <title>Comparative genomics of Steinernema reveals deeply conserved gene regulatory networks.</title>
        <authorList>
            <person name="Dillman A.R."/>
            <person name="Macchietto M."/>
            <person name="Porter C.F."/>
            <person name="Rogers A."/>
            <person name="Williams B."/>
            <person name="Antoshechkin I."/>
            <person name="Lee M.M."/>
            <person name="Goodwin Z."/>
            <person name="Lu X."/>
            <person name="Lewis E.E."/>
            <person name="Goodrich-Blair H."/>
            <person name="Stock S.P."/>
            <person name="Adams B.J."/>
            <person name="Sternberg P.W."/>
            <person name="Mortazavi A."/>
        </authorList>
    </citation>
    <scope>NUCLEOTIDE SEQUENCE [LARGE SCALE GENOMIC DNA]</scope>
    <source>
        <strain evidence="2 3">ALL</strain>
    </source>
</reference>
<dbReference type="Gene3D" id="1.20.1070.10">
    <property type="entry name" value="Rhodopsin 7-helix transmembrane proteins"/>
    <property type="match status" value="1"/>
</dbReference>
<dbReference type="Pfam" id="PF10318">
    <property type="entry name" value="7TM_GPCR_Srh"/>
    <property type="match status" value="1"/>
</dbReference>
<evidence type="ECO:0000313" key="3">
    <source>
        <dbReference type="Proteomes" id="UP000298663"/>
    </source>
</evidence>
<dbReference type="EMBL" id="AZBU02000007">
    <property type="protein sequence ID" value="TKR70200.1"/>
    <property type="molecule type" value="Genomic_DNA"/>
</dbReference>
<keyword evidence="1" id="KW-1133">Transmembrane helix</keyword>
<sequence length="175" mass="19893">MWNVSYDSYPEPLERPDRKFLFCFSPKGPWKLVTLLGLLAMLAVILTIGLICFCFLFRALYTKKSNSSRKTLQMQKKAFWTLVILTSIIIILGAIPLVMALMTALFPHLPYAQPVCLVCIVFISNHGTVYAIATITLIHSHREMAARIFKKVGNLMRGDKKNKPIRLHVINESVK</sequence>
<evidence type="ECO:0000256" key="1">
    <source>
        <dbReference type="SAM" id="Phobius"/>
    </source>
</evidence>
<feature type="transmembrane region" description="Helical" evidence="1">
    <location>
        <begin position="35"/>
        <end position="57"/>
    </location>
</feature>
<dbReference type="Proteomes" id="UP000298663">
    <property type="component" value="Unassembled WGS sequence"/>
</dbReference>
<comment type="caution">
    <text evidence="2">The sequence shown here is derived from an EMBL/GenBank/DDBJ whole genome shotgun (WGS) entry which is preliminary data.</text>
</comment>
<protein>
    <recommendedName>
        <fullName evidence="4">G-protein coupled receptors family 1 profile domain-containing protein</fullName>
    </recommendedName>
</protein>
<reference evidence="2 3" key="2">
    <citation type="journal article" date="2019" name="G3 (Bethesda)">
        <title>Hybrid Assembly of the Genome of the Entomopathogenic Nematode Steinernema carpocapsae Identifies the X-Chromosome.</title>
        <authorList>
            <person name="Serra L."/>
            <person name="Macchietto M."/>
            <person name="Macias-Munoz A."/>
            <person name="McGill C.J."/>
            <person name="Rodriguez I.M."/>
            <person name="Rodriguez B."/>
            <person name="Murad R."/>
            <person name="Mortazavi A."/>
        </authorList>
    </citation>
    <scope>NUCLEOTIDE SEQUENCE [LARGE SCALE GENOMIC DNA]</scope>
    <source>
        <strain evidence="2 3">ALL</strain>
    </source>
</reference>
<keyword evidence="1" id="KW-0812">Transmembrane</keyword>
<accession>A0A4U5ML74</accession>
<feature type="transmembrane region" description="Helical" evidence="1">
    <location>
        <begin position="111"/>
        <end position="138"/>
    </location>
</feature>
<gene>
    <name evidence="2" type="ORF">L596_022252</name>
</gene>
<evidence type="ECO:0000313" key="2">
    <source>
        <dbReference type="EMBL" id="TKR70200.1"/>
    </source>
</evidence>
<feature type="transmembrane region" description="Helical" evidence="1">
    <location>
        <begin position="78"/>
        <end position="105"/>
    </location>
</feature>